<dbReference type="EMBL" id="BMCT01000004">
    <property type="protein sequence ID" value="GGF69416.1"/>
    <property type="molecule type" value="Genomic_DNA"/>
</dbReference>
<dbReference type="Proteomes" id="UP000606044">
    <property type="component" value="Unassembled WGS sequence"/>
</dbReference>
<accession>A0A917C330</accession>
<organism evidence="1 2">
    <name type="scientific">Azorhizobium oxalatiphilum</name>
    <dbReference type="NCBI Taxonomy" id="980631"/>
    <lineage>
        <taxon>Bacteria</taxon>
        <taxon>Pseudomonadati</taxon>
        <taxon>Pseudomonadota</taxon>
        <taxon>Alphaproteobacteria</taxon>
        <taxon>Hyphomicrobiales</taxon>
        <taxon>Xanthobacteraceae</taxon>
        <taxon>Azorhizobium</taxon>
    </lineage>
</organism>
<proteinExistence type="predicted"/>
<protein>
    <submittedName>
        <fullName evidence="1">Uncharacterized protein</fullName>
    </submittedName>
</protein>
<sequence length="70" mass="7215">MGVASVVSRAMKTYSPFPKAGSALTACQSKQSLPIQELETDSPIGLKRPDRTRLPATVRGGAAGTAAVQS</sequence>
<gene>
    <name evidence="1" type="ORF">GCM10007301_31350</name>
</gene>
<comment type="caution">
    <text evidence="1">The sequence shown here is derived from an EMBL/GenBank/DDBJ whole genome shotgun (WGS) entry which is preliminary data.</text>
</comment>
<dbReference type="AlphaFoldDB" id="A0A917C330"/>
<reference evidence="1" key="2">
    <citation type="submission" date="2020-09" db="EMBL/GenBank/DDBJ databases">
        <authorList>
            <person name="Sun Q."/>
            <person name="Sedlacek I."/>
        </authorList>
    </citation>
    <scope>NUCLEOTIDE SEQUENCE</scope>
    <source>
        <strain evidence="1">CCM 7897</strain>
    </source>
</reference>
<reference evidence="1" key="1">
    <citation type="journal article" date="2014" name="Int. J. Syst. Evol. Microbiol.">
        <title>Complete genome sequence of Corynebacterium casei LMG S-19264T (=DSM 44701T), isolated from a smear-ripened cheese.</title>
        <authorList>
            <consortium name="US DOE Joint Genome Institute (JGI-PGF)"/>
            <person name="Walter F."/>
            <person name="Albersmeier A."/>
            <person name="Kalinowski J."/>
            <person name="Ruckert C."/>
        </authorList>
    </citation>
    <scope>NUCLEOTIDE SEQUENCE</scope>
    <source>
        <strain evidence="1">CCM 7897</strain>
    </source>
</reference>
<evidence type="ECO:0000313" key="2">
    <source>
        <dbReference type="Proteomes" id="UP000606044"/>
    </source>
</evidence>
<name>A0A917C330_9HYPH</name>
<keyword evidence="2" id="KW-1185">Reference proteome</keyword>
<evidence type="ECO:0000313" key="1">
    <source>
        <dbReference type="EMBL" id="GGF69416.1"/>
    </source>
</evidence>